<dbReference type="AlphaFoldDB" id="A0A402CYS1"/>
<dbReference type="Proteomes" id="UP000287394">
    <property type="component" value="Chromosome"/>
</dbReference>
<dbReference type="RefSeq" id="WP_174721485.1">
    <property type="nucleotide sequence ID" value="NZ_AP025739.1"/>
</dbReference>
<keyword evidence="2" id="KW-0472">Membrane</keyword>
<dbReference type="KEGG" id="ccot:CCAX7_33010"/>
<feature type="region of interest" description="Disordered" evidence="1">
    <location>
        <begin position="306"/>
        <end position="348"/>
    </location>
</feature>
<keyword evidence="2" id="KW-0812">Transmembrane</keyword>
<evidence type="ECO:0000256" key="1">
    <source>
        <dbReference type="SAM" id="MobiDB-lite"/>
    </source>
</evidence>
<accession>A0A402CYS1</accession>
<sequence>MLRVNLLPGYVAQRRLTKQLTAIFTTVFIAAVAGLSAFAFIFLLPTKIKMENDASAAEALKAETDAAKTSAASVRTGVAPIEAKLKFVTDAHEYNKEWPKLYDTVARYTDPKMIYTDATVSGTNLSIKAYAPSIAEVGRYLEAIYKEPDFQTVSIDKLPGYPEAVVNKYYLDGRLVGVGAPPVAIPGLPGAAGGGAQGGGGRSLGSSGPGGPGGYPGSPGGGGGYPGRGGGGGTTVNIDPSNLTGERVATLDQVLADQINPIGTPAQVSRQYLRAISRIRVKQEPKGFGVTITAVLKKPLTPPALPGAAGGATPAGGGAYPGGPGGPGGYPGAPPGGGYPGGPARPSA</sequence>
<protein>
    <submittedName>
        <fullName evidence="3">Uncharacterized protein</fullName>
    </submittedName>
</protein>
<feature type="transmembrane region" description="Helical" evidence="2">
    <location>
        <begin position="20"/>
        <end position="44"/>
    </location>
</feature>
<feature type="compositionally biased region" description="Gly residues" evidence="1">
    <location>
        <begin position="308"/>
        <end position="341"/>
    </location>
</feature>
<reference evidence="3 4" key="1">
    <citation type="journal article" date="2019" name="Int. J. Syst. Evol. Microbiol.">
        <title>Capsulimonas corticalis gen. nov., sp. nov., an aerobic capsulated bacterium, of a novel bacterial order, Capsulimonadales ord. nov., of the class Armatimonadia of the phylum Armatimonadetes.</title>
        <authorList>
            <person name="Li J."/>
            <person name="Kudo C."/>
            <person name="Tonouchi A."/>
        </authorList>
    </citation>
    <scope>NUCLEOTIDE SEQUENCE [LARGE SCALE GENOMIC DNA]</scope>
    <source>
        <strain evidence="3 4">AX-7</strain>
    </source>
</reference>
<evidence type="ECO:0000313" key="3">
    <source>
        <dbReference type="EMBL" id="BDI31250.1"/>
    </source>
</evidence>
<evidence type="ECO:0000256" key="2">
    <source>
        <dbReference type="SAM" id="Phobius"/>
    </source>
</evidence>
<feature type="region of interest" description="Disordered" evidence="1">
    <location>
        <begin position="194"/>
        <end position="241"/>
    </location>
</feature>
<evidence type="ECO:0000313" key="4">
    <source>
        <dbReference type="Proteomes" id="UP000287394"/>
    </source>
</evidence>
<feature type="compositionally biased region" description="Gly residues" evidence="1">
    <location>
        <begin position="194"/>
        <end position="234"/>
    </location>
</feature>
<proteinExistence type="predicted"/>
<keyword evidence="4" id="KW-1185">Reference proteome</keyword>
<name>A0A402CYS1_9BACT</name>
<gene>
    <name evidence="3" type="ORF">CCAX7_33010</name>
</gene>
<keyword evidence="2" id="KW-1133">Transmembrane helix</keyword>
<organism evidence="3 4">
    <name type="scientific">Capsulimonas corticalis</name>
    <dbReference type="NCBI Taxonomy" id="2219043"/>
    <lineage>
        <taxon>Bacteria</taxon>
        <taxon>Bacillati</taxon>
        <taxon>Armatimonadota</taxon>
        <taxon>Armatimonadia</taxon>
        <taxon>Capsulimonadales</taxon>
        <taxon>Capsulimonadaceae</taxon>
        <taxon>Capsulimonas</taxon>
    </lineage>
</organism>
<dbReference type="EMBL" id="AP025739">
    <property type="protein sequence ID" value="BDI31250.1"/>
    <property type="molecule type" value="Genomic_DNA"/>
</dbReference>